<evidence type="ECO:0000256" key="2">
    <source>
        <dbReference type="ARBA" id="ARBA00022692"/>
    </source>
</evidence>
<evidence type="ECO:0000256" key="7">
    <source>
        <dbReference type="SAM" id="Phobius"/>
    </source>
</evidence>
<dbReference type="PANTHER" id="PTHR43394:SF1">
    <property type="entry name" value="ATP-BINDING CASSETTE SUB-FAMILY B MEMBER 10, MITOCHONDRIAL"/>
    <property type="match status" value="1"/>
</dbReference>
<evidence type="ECO:0000313" key="10">
    <source>
        <dbReference type="EMBL" id="MCR2044124.1"/>
    </source>
</evidence>
<keyword evidence="4 10" id="KW-0067">ATP-binding</keyword>
<feature type="transmembrane region" description="Helical" evidence="7">
    <location>
        <begin position="45"/>
        <end position="68"/>
    </location>
</feature>
<dbReference type="InterPro" id="IPR003439">
    <property type="entry name" value="ABC_transporter-like_ATP-bd"/>
</dbReference>
<gene>
    <name evidence="10" type="ORF">NSA23_08330</name>
</gene>
<dbReference type="PROSITE" id="PS50929">
    <property type="entry name" value="ABC_TM1F"/>
    <property type="match status" value="1"/>
</dbReference>
<dbReference type="PANTHER" id="PTHR43394">
    <property type="entry name" value="ATP-DEPENDENT PERMEASE MDL1, MITOCHONDRIAL"/>
    <property type="match status" value="1"/>
</dbReference>
<evidence type="ECO:0000313" key="11">
    <source>
        <dbReference type="Proteomes" id="UP001142078"/>
    </source>
</evidence>
<sequence>MKKYLYSNKKLFISSIVLSIFVVLSDIGIAFIFKRIFNFAHEGTIIQFKRLVLFSLVFVSITYIISFLQQNFQARYIKNTSVRLRQDVFKKIINKDILNFSGKNSANYISILMNDLKIIQEDYFNSIFDIISNIFRFVLSAWAILYINVRISICIFIIVILSIYLPLLFSKKISNCKKGYSDSLSKYTIKIKDILSGFQIIKSFNIEEKIIDEHSKYNKNVEDNNYKYKKITIVADIMSNIMGFALFFTSLIVGIHLVISKKLTVGELIAITQLMNNIKFPIITISSKFNILKGSKPIIDKIEKILNSEKSSDKLIEKNEFNDNIFFKNVSFSYKDDRKILRNVSFTIKKNKKYAIIGPSGSGKSTILKLLLGYFDNFDGEIFIDDINMKLISKEYIYRLISVIQQDIYMFDSSIEENIKLFGEYSNEELKRAIKLSGLEPLIDKLNGEIKTKVGENGSNLSGGEKQRVSIARSIIKNTPIMILDEATSSLDKQTALNIENSILSLKNTTCIVVTHKLNENILKKYDEIIFIKEGEICEIGSFNQLMDNKKNFYDFYSSTLDSKYKGCVTPV</sequence>
<dbReference type="Gene3D" id="3.40.50.300">
    <property type="entry name" value="P-loop containing nucleotide triphosphate hydrolases"/>
    <property type="match status" value="1"/>
</dbReference>
<keyword evidence="11" id="KW-1185">Reference proteome</keyword>
<evidence type="ECO:0000259" key="8">
    <source>
        <dbReference type="PROSITE" id="PS50893"/>
    </source>
</evidence>
<dbReference type="PROSITE" id="PS00211">
    <property type="entry name" value="ABC_TRANSPORTER_1"/>
    <property type="match status" value="1"/>
</dbReference>
<protein>
    <submittedName>
        <fullName evidence="10">ABC transporter ATP-binding protein/permease</fullName>
    </submittedName>
</protein>
<evidence type="ECO:0000256" key="3">
    <source>
        <dbReference type="ARBA" id="ARBA00022741"/>
    </source>
</evidence>
<keyword evidence="6 7" id="KW-0472">Membrane</keyword>
<dbReference type="Pfam" id="PF00664">
    <property type="entry name" value="ABC_membrane"/>
    <property type="match status" value="1"/>
</dbReference>
<dbReference type="Proteomes" id="UP001142078">
    <property type="component" value="Unassembled WGS sequence"/>
</dbReference>
<dbReference type="EMBL" id="JANJZL010000004">
    <property type="protein sequence ID" value="MCR2044124.1"/>
    <property type="molecule type" value="Genomic_DNA"/>
</dbReference>
<dbReference type="CDD" id="cd07346">
    <property type="entry name" value="ABC_6TM_exporters"/>
    <property type="match status" value="1"/>
</dbReference>
<feature type="transmembrane region" description="Helical" evidence="7">
    <location>
        <begin position="123"/>
        <end position="144"/>
    </location>
</feature>
<keyword evidence="3" id="KW-0547">Nucleotide-binding</keyword>
<dbReference type="InterPro" id="IPR027417">
    <property type="entry name" value="P-loop_NTPase"/>
</dbReference>
<accession>A0A9X2MI50</accession>
<proteinExistence type="predicted"/>
<dbReference type="SUPFAM" id="SSF90123">
    <property type="entry name" value="ABC transporter transmembrane region"/>
    <property type="match status" value="1"/>
</dbReference>
<dbReference type="AlphaFoldDB" id="A0A9X2MI50"/>
<dbReference type="InterPro" id="IPR039421">
    <property type="entry name" value="Type_1_exporter"/>
</dbReference>
<feature type="transmembrane region" description="Helical" evidence="7">
    <location>
        <begin position="150"/>
        <end position="169"/>
    </location>
</feature>
<dbReference type="Gene3D" id="1.20.1560.10">
    <property type="entry name" value="ABC transporter type 1, transmembrane domain"/>
    <property type="match status" value="1"/>
</dbReference>
<feature type="transmembrane region" description="Helical" evidence="7">
    <location>
        <begin position="12"/>
        <end position="33"/>
    </location>
</feature>
<organism evidence="10 11">
    <name type="scientific">Anaerosalibacter massiliensis</name>
    <dbReference type="NCBI Taxonomy" id="1347392"/>
    <lineage>
        <taxon>Bacteria</taxon>
        <taxon>Bacillati</taxon>
        <taxon>Bacillota</taxon>
        <taxon>Tissierellia</taxon>
        <taxon>Tissierellales</taxon>
        <taxon>Sporanaerobacteraceae</taxon>
        <taxon>Anaerosalibacter</taxon>
    </lineage>
</organism>
<dbReference type="GO" id="GO:0016887">
    <property type="term" value="F:ATP hydrolysis activity"/>
    <property type="evidence" value="ECO:0007669"/>
    <property type="project" value="InterPro"/>
</dbReference>
<feature type="transmembrane region" description="Helical" evidence="7">
    <location>
        <begin position="237"/>
        <end position="259"/>
    </location>
</feature>
<dbReference type="Pfam" id="PF00005">
    <property type="entry name" value="ABC_tran"/>
    <property type="match status" value="1"/>
</dbReference>
<comment type="caution">
    <text evidence="10">The sequence shown here is derived from an EMBL/GenBank/DDBJ whole genome shotgun (WGS) entry which is preliminary data.</text>
</comment>
<dbReference type="SUPFAM" id="SSF52540">
    <property type="entry name" value="P-loop containing nucleoside triphosphate hydrolases"/>
    <property type="match status" value="1"/>
</dbReference>
<dbReference type="InterPro" id="IPR036640">
    <property type="entry name" value="ABC1_TM_sf"/>
</dbReference>
<dbReference type="InterPro" id="IPR011527">
    <property type="entry name" value="ABC1_TM_dom"/>
</dbReference>
<dbReference type="PROSITE" id="PS50893">
    <property type="entry name" value="ABC_TRANSPORTER_2"/>
    <property type="match status" value="1"/>
</dbReference>
<evidence type="ECO:0000256" key="6">
    <source>
        <dbReference type="ARBA" id="ARBA00023136"/>
    </source>
</evidence>
<dbReference type="InterPro" id="IPR017871">
    <property type="entry name" value="ABC_transporter-like_CS"/>
</dbReference>
<dbReference type="RefSeq" id="WP_042682883.1">
    <property type="nucleotide sequence ID" value="NZ_CABKTM010000049.1"/>
</dbReference>
<dbReference type="GO" id="GO:0005886">
    <property type="term" value="C:plasma membrane"/>
    <property type="evidence" value="ECO:0007669"/>
    <property type="project" value="UniProtKB-SubCell"/>
</dbReference>
<reference evidence="10" key="1">
    <citation type="submission" date="2022-07" db="EMBL/GenBank/DDBJ databases">
        <title>Enhanced cultured diversity of the mouse gut microbiota enables custom-made synthetic communities.</title>
        <authorList>
            <person name="Afrizal A."/>
        </authorList>
    </citation>
    <scope>NUCLEOTIDE SEQUENCE</scope>
    <source>
        <strain evidence="10">DSM 29482</strain>
    </source>
</reference>
<feature type="domain" description="ABC transmembrane type-1" evidence="9">
    <location>
        <begin position="15"/>
        <end position="294"/>
    </location>
</feature>
<evidence type="ECO:0000256" key="4">
    <source>
        <dbReference type="ARBA" id="ARBA00022840"/>
    </source>
</evidence>
<dbReference type="OrthoDB" id="95687at2"/>
<name>A0A9X2MI50_9FIRM</name>
<dbReference type="GO" id="GO:0005524">
    <property type="term" value="F:ATP binding"/>
    <property type="evidence" value="ECO:0007669"/>
    <property type="project" value="UniProtKB-KW"/>
</dbReference>
<evidence type="ECO:0000256" key="5">
    <source>
        <dbReference type="ARBA" id="ARBA00022989"/>
    </source>
</evidence>
<dbReference type="InterPro" id="IPR003593">
    <property type="entry name" value="AAA+_ATPase"/>
</dbReference>
<evidence type="ECO:0000259" key="9">
    <source>
        <dbReference type="PROSITE" id="PS50929"/>
    </source>
</evidence>
<dbReference type="GO" id="GO:0015421">
    <property type="term" value="F:ABC-type oligopeptide transporter activity"/>
    <property type="evidence" value="ECO:0007669"/>
    <property type="project" value="TreeGrafter"/>
</dbReference>
<evidence type="ECO:0000256" key="1">
    <source>
        <dbReference type="ARBA" id="ARBA00004651"/>
    </source>
</evidence>
<feature type="domain" description="ABC transporter" evidence="8">
    <location>
        <begin position="325"/>
        <end position="559"/>
    </location>
</feature>
<dbReference type="SMART" id="SM00382">
    <property type="entry name" value="AAA"/>
    <property type="match status" value="1"/>
</dbReference>
<keyword evidence="2 7" id="KW-0812">Transmembrane</keyword>
<keyword evidence="5 7" id="KW-1133">Transmembrane helix</keyword>
<comment type="subcellular location">
    <subcellularLocation>
        <location evidence="1">Cell membrane</location>
        <topology evidence="1">Multi-pass membrane protein</topology>
    </subcellularLocation>
</comment>